<proteinExistence type="predicted"/>
<dbReference type="InterPro" id="IPR011051">
    <property type="entry name" value="RmlC_Cupin_sf"/>
</dbReference>
<dbReference type="GO" id="GO:0004475">
    <property type="term" value="F:mannose-1-phosphate guanylyltransferase (GTP) activity"/>
    <property type="evidence" value="ECO:0007669"/>
    <property type="project" value="TreeGrafter"/>
</dbReference>
<dbReference type="AlphaFoldDB" id="X0WUF1"/>
<sequence length="121" mass="14204">MEDTIENKLEEDHRPWGFYTVLSDEPDHKVKRIVVYPDKRLSLQRHKLRSEHWHMVNGKALVTLNDKQIPLKKGESVDIPVGVAHRIKNIATENLVFIEIQQGDYFGEDDIERLEDDFGRI</sequence>
<dbReference type="InterPro" id="IPR001538">
    <property type="entry name" value="Man6P_isomerase-2_C"/>
</dbReference>
<dbReference type="GO" id="GO:0009298">
    <property type="term" value="P:GDP-mannose biosynthetic process"/>
    <property type="evidence" value="ECO:0007669"/>
    <property type="project" value="TreeGrafter"/>
</dbReference>
<dbReference type="PANTHER" id="PTHR46390:SF1">
    <property type="entry name" value="MANNOSE-1-PHOSPHATE GUANYLYLTRANSFERASE"/>
    <property type="match status" value="1"/>
</dbReference>
<protein>
    <recommendedName>
        <fullName evidence="1">Mannose-6-phosphate isomerase type II C-terminal domain-containing protein</fullName>
    </recommendedName>
</protein>
<reference evidence="2" key="1">
    <citation type="journal article" date="2014" name="Front. Microbiol.">
        <title>High frequency of phylogenetically diverse reductive dehalogenase-homologous genes in deep subseafloor sedimentary metagenomes.</title>
        <authorList>
            <person name="Kawai M."/>
            <person name="Futagami T."/>
            <person name="Toyoda A."/>
            <person name="Takaki Y."/>
            <person name="Nishi S."/>
            <person name="Hori S."/>
            <person name="Arai W."/>
            <person name="Tsubouchi T."/>
            <person name="Morono Y."/>
            <person name="Uchiyama I."/>
            <person name="Ito T."/>
            <person name="Fujiyama A."/>
            <person name="Inagaki F."/>
            <person name="Takami H."/>
        </authorList>
    </citation>
    <scope>NUCLEOTIDE SEQUENCE</scope>
    <source>
        <strain evidence="2">Expedition CK06-06</strain>
    </source>
</reference>
<dbReference type="Pfam" id="PF01050">
    <property type="entry name" value="MannoseP_isomer"/>
    <property type="match status" value="1"/>
</dbReference>
<dbReference type="CDD" id="cd02213">
    <property type="entry name" value="cupin_PMI_typeII_C"/>
    <property type="match status" value="1"/>
</dbReference>
<dbReference type="Gene3D" id="2.60.120.10">
    <property type="entry name" value="Jelly Rolls"/>
    <property type="match status" value="1"/>
</dbReference>
<evidence type="ECO:0000259" key="1">
    <source>
        <dbReference type="Pfam" id="PF01050"/>
    </source>
</evidence>
<dbReference type="PANTHER" id="PTHR46390">
    <property type="entry name" value="MANNOSE-1-PHOSPHATE GUANYLYLTRANSFERASE"/>
    <property type="match status" value="1"/>
</dbReference>
<comment type="caution">
    <text evidence="2">The sequence shown here is derived from an EMBL/GenBank/DDBJ whole genome shotgun (WGS) entry which is preliminary data.</text>
</comment>
<evidence type="ECO:0000313" key="2">
    <source>
        <dbReference type="EMBL" id="GAG34614.1"/>
    </source>
</evidence>
<dbReference type="InterPro" id="IPR014710">
    <property type="entry name" value="RmlC-like_jellyroll"/>
</dbReference>
<dbReference type="SUPFAM" id="SSF51182">
    <property type="entry name" value="RmlC-like cupins"/>
    <property type="match status" value="1"/>
</dbReference>
<dbReference type="EMBL" id="BARS01046938">
    <property type="protein sequence ID" value="GAG34614.1"/>
    <property type="molecule type" value="Genomic_DNA"/>
</dbReference>
<organism evidence="2">
    <name type="scientific">marine sediment metagenome</name>
    <dbReference type="NCBI Taxonomy" id="412755"/>
    <lineage>
        <taxon>unclassified sequences</taxon>
        <taxon>metagenomes</taxon>
        <taxon>ecological metagenomes</taxon>
    </lineage>
</organism>
<dbReference type="GO" id="GO:0005976">
    <property type="term" value="P:polysaccharide metabolic process"/>
    <property type="evidence" value="ECO:0007669"/>
    <property type="project" value="InterPro"/>
</dbReference>
<dbReference type="InterPro" id="IPR051161">
    <property type="entry name" value="Mannose-6P_isomerase_type2"/>
</dbReference>
<name>X0WUF1_9ZZZZ</name>
<feature type="domain" description="Mannose-6-phosphate isomerase type II C-terminal" evidence="1">
    <location>
        <begin position="9"/>
        <end position="116"/>
    </location>
</feature>
<gene>
    <name evidence="2" type="ORF">S01H1_70575</name>
</gene>
<accession>X0WUF1</accession>